<evidence type="ECO:0008006" key="5">
    <source>
        <dbReference type="Google" id="ProtNLM"/>
    </source>
</evidence>
<evidence type="ECO:0000256" key="1">
    <source>
        <dbReference type="SAM" id="Coils"/>
    </source>
</evidence>
<dbReference type="Proteomes" id="UP000298602">
    <property type="component" value="Chromosome"/>
</dbReference>
<reference evidence="3 4" key="1">
    <citation type="submission" date="2019-05" db="EMBL/GenBank/DDBJ databases">
        <title>The Complete Genome Sequence of the n-alkane-degrading Desulfoglaeba alkanexedens ALDC reveals multiple alkylsuccinate synthase gene clusters.</title>
        <authorList>
            <person name="Callaghan A.V."/>
            <person name="Davidova I.A."/>
            <person name="Duncan K.E."/>
            <person name="Morris B."/>
            <person name="McInerney M.J."/>
        </authorList>
    </citation>
    <scope>NUCLEOTIDE SEQUENCE [LARGE SCALE GENOMIC DNA]</scope>
    <source>
        <strain evidence="3 4">ALDC</strain>
    </source>
</reference>
<dbReference type="OrthoDB" id="5419311at2"/>
<organism evidence="3 4">
    <name type="scientific">Desulfoglaeba alkanexedens ALDC</name>
    <dbReference type="NCBI Taxonomy" id="980445"/>
    <lineage>
        <taxon>Bacteria</taxon>
        <taxon>Pseudomonadati</taxon>
        <taxon>Thermodesulfobacteriota</taxon>
        <taxon>Syntrophobacteria</taxon>
        <taxon>Syntrophobacterales</taxon>
        <taxon>Syntrophobacteraceae</taxon>
        <taxon>Desulfoglaeba</taxon>
    </lineage>
</organism>
<dbReference type="PANTHER" id="PTHR40278">
    <property type="entry name" value="DNA UTILIZATION PROTEIN HOFN"/>
    <property type="match status" value="1"/>
</dbReference>
<keyword evidence="4" id="KW-1185">Reference proteome</keyword>
<dbReference type="Pfam" id="PF05137">
    <property type="entry name" value="PilN"/>
    <property type="match status" value="1"/>
</dbReference>
<dbReference type="KEGG" id="dax:FDQ92_03805"/>
<proteinExistence type="predicted"/>
<keyword evidence="2" id="KW-0472">Membrane</keyword>
<keyword evidence="2" id="KW-0812">Transmembrane</keyword>
<dbReference type="InterPro" id="IPR007813">
    <property type="entry name" value="PilN"/>
</dbReference>
<dbReference type="InterPro" id="IPR052534">
    <property type="entry name" value="Extracell_DNA_Util/SecSys_Comp"/>
</dbReference>
<dbReference type="EMBL" id="CP040098">
    <property type="protein sequence ID" value="QCQ21380.1"/>
    <property type="molecule type" value="Genomic_DNA"/>
</dbReference>
<sequence length="442" mass="49600">MAREIIGVYVEEEKLFTAAFTRRLGRWRPLGSLGDEEAFASFHVGGPPALKHWLERVPSRRNRELFVGLPRSLFFCRDFTLPPLPLEDALASVENSLPLYSHLPVEDVYFDVHLWRKGRGPVHVLFVYAPRRVLDPYLEVIGQSGHERSLAGLFPFSFGLARWFVLQGYPVPAAVLEQRGKHCELAAFESRGMVFSAVWTSEPGSDPADVAQTLLASRLSDPSVPLFRWDGVGSSLDPAPPRNRLAPAPGIAENPAVAVASVGVGDWQRLKVDPSPTRIKTFQPGKIIIPLILCGFLAAGSWTWHADRRIEAMRRDAQELTLRIQEIKKRLEPIRRNEEELARVRKAVEDVNAYHRDRHPLYTALNEAARLLPAGTWFPSVQYEGDALNLRCRAPDALKVIEGLRASELFEEVKLQGSVSRFAEGSEQFNLTIRLRSHAGTQ</sequence>
<dbReference type="AlphaFoldDB" id="A0A4P8L0X0"/>
<protein>
    <recommendedName>
        <fullName evidence="5">PilN domain-containing protein</fullName>
    </recommendedName>
</protein>
<evidence type="ECO:0000313" key="3">
    <source>
        <dbReference type="EMBL" id="QCQ21380.1"/>
    </source>
</evidence>
<feature type="coiled-coil region" evidence="1">
    <location>
        <begin position="310"/>
        <end position="337"/>
    </location>
</feature>
<accession>A0A4P8L0X0</accession>
<reference evidence="3 4" key="2">
    <citation type="submission" date="2019-05" db="EMBL/GenBank/DDBJ databases">
        <authorList>
            <person name="Suflita J.M."/>
            <person name="Marks C.R."/>
        </authorList>
    </citation>
    <scope>NUCLEOTIDE SEQUENCE [LARGE SCALE GENOMIC DNA]</scope>
    <source>
        <strain evidence="3 4">ALDC</strain>
    </source>
</reference>
<gene>
    <name evidence="3" type="ORF">FDQ92_03805</name>
</gene>
<keyword evidence="2" id="KW-1133">Transmembrane helix</keyword>
<name>A0A4P8L0X0_9BACT</name>
<feature type="transmembrane region" description="Helical" evidence="2">
    <location>
        <begin position="287"/>
        <end position="305"/>
    </location>
</feature>
<dbReference type="PANTHER" id="PTHR40278:SF1">
    <property type="entry name" value="DNA UTILIZATION PROTEIN HOFN"/>
    <property type="match status" value="1"/>
</dbReference>
<evidence type="ECO:0000256" key="2">
    <source>
        <dbReference type="SAM" id="Phobius"/>
    </source>
</evidence>
<evidence type="ECO:0000313" key="4">
    <source>
        <dbReference type="Proteomes" id="UP000298602"/>
    </source>
</evidence>
<dbReference type="RefSeq" id="WP_137423351.1">
    <property type="nucleotide sequence ID" value="NZ_CP040098.1"/>
</dbReference>
<keyword evidence="1" id="KW-0175">Coiled coil</keyword>